<evidence type="ECO:0000313" key="3">
    <source>
        <dbReference type="Proteomes" id="UP000230066"/>
    </source>
</evidence>
<dbReference type="AlphaFoldDB" id="A0A4E0RUC7"/>
<organism evidence="2 3">
    <name type="scientific">Fasciola hepatica</name>
    <name type="common">Liver fluke</name>
    <dbReference type="NCBI Taxonomy" id="6192"/>
    <lineage>
        <taxon>Eukaryota</taxon>
        <taxon>Metazoa</taxon>
        <taxon>Spiralia</taxon>
        <taxon>Lophotrochozoa</taxon>
        <taxon>Platyhelminthes</taxon>
        <taxon>Trematoda</taxon>
        <taxon>Digenea</taxon>
        <taxon>Plagiorchiida</taxon>
        <taxon>Echinostomata</taxon>
        <taxon>Echinostomatoidea</taxon>
        <taxon>Fasciolidae</taxon>
        <taxon>Fasciola</taxon>
    </lineage>
</organism>
<comment type="caution">
    <text evidence="2">The sequence shown here is derived from an EMBL/GenBank/DDBJ whole genome shotgun (WGS) entry which is preliminary data.</text>
</comment>
<name>A0A4E0RUC7_FASHE</name>
<gene>
    <name evidence="2" type="ORF">D915_004658</name>
</gene>
<evidence type="ECO:0000313" key="2">
    <source>
        <dbReference type="EMBL" id="THD24517.1"/>
    </source>
</evidence>
<feature type="region of interest" description="Disordered" evidence="1">
    <location>
        <begin position="1"/>
        <end position="23"/>
    </location>
</feature>
<dbReference type="Proteomes" id="UP000230066">
    <property type="component" value="Unassembled WGS sequence"/>
</dbReference>
<evidence type="ECO:0000256" key="1">
    <source>
        <dbReference type="SAM" id="MobiDB-lite"/>
    </source>
</evidence>
<sequence>MLFTRGLNKPQNTPLEMGPQKRKTATVEDPALDLMEAISLDNTFYSTEPKITHCCEHKQPSRHARHARSTSLRLSPATCSVPVNHAEEEEIKHTKDRRHSFSDFLWTKAKRISQRIRRHVLNSVHIFHEDAYGVSWTTAHSLLAHDDELDKHHFPHFTGTPEASKQYPIPHRRTRLYVLDKPASEQFRPVQYRKFHSLGVHQTSPASYDQTLNQLSLTTLRNIERELNKRHRHSIQPNALCKKQLVRKTSKAANIRDTSSDDCFEHKLGSKRALESRLSTKEFLMKTDTANRLQKPGLTLSTCNENLLTEDNAICPNHTCLLKVNQNKVSSSTRAHCLSLLHQSLSDDGIYRHKYKSTEDAAFRLVSRVPLDSGSMGTLSSAKQPPNVSQLERLLPGMHVRDEKKSVEQHPSYAREAVHKPKTTVSVK</sequence>
<reference evidence="2" key="1">
    <citation type="submission" date="2019-03" db="EMBL/GenBank/DDBJ databases">
        <title>Improved annotation for the trematode Fasciola hepatica.</title>
        <authorList>
            <person name="Choi Y.-J."/>
            <person name="Martin J."/>
            <person name="Mitreva M."/>
        </authorList>
    </citation>
    <scope>NUCLEOTIDE SEQUENCE [LARGE SCALE GENOMIC DNA]</scope>
</reference>
<dbReference type="EMBL" id="JXXN02001557">
    <property type="protein sequence ID" value="THD24517.1"/>
    <property type="molecule type" value="Genomic_DNA"/>
</dbReference>
<proteinExistence type="predicted"/>
<keyword evidence="3" id="KW-1185">Reference proteome</keyword>
<accession>A0A4E0RUC7</accession>
<protein>
    <submittedName>
        <fullName evidence="2">Uncharacterized protein</fullName>
    </submittedName>
</protein>
<feature type="region of interest" description="Disordered" evidence="1">
    <location>
        <begin position="403"/>
        <end position="428"/>
    </location>
</feature>